<feature type="binding site" evidence="14 15">
    <location>
        <begin position="31"/>
        <end position="33"/>
    </location>
    <ligand>
        <name>substrate</name>
    </ligand>
</feature>
<dbReference type="InterPro" id="IPR015911">
    <property type="entry name" value="Phosphoglycerate_kinase_CS"/>
</dbReference>
<proteinExistence type="inferred from homology"/>
<evidence type="ECO:0000256" key="14">
    <source>
        <dbReference type="HAMAP-Rule" id="MF_00145"/>
    </source>
</evidence>
<evidence type="ECO:0000256" key="12">
    <source>
        <dbReference type="ARBA" id="ARBA00022840"/>
    </source>
</evidence>
<feature type="binding site" evidence="14 15">
    <location>
        <begin position="69"/>
        <end position="72"/>
    </location>
    <ligand>
        <name>substrate</name>
    </ligand>
</feature>
<feature type="binding site" evidence="14">
    <location>
        <position position="156"/>
    </location>
    <ligand>
        <name>substrate</name>
    </ligand>
</feature>
<keyword evidence="12 14" id="KW-0067">ATP-binding</keyword>
<keyword evidence="11 14" id="KW-0418">Kinase</keyword>
<evidence type="ECO:0000256" key="15">
    <source>
        <dbReference type="PIRSR" id="PIRSR000724-1"/>
    </source>
</evidence>
<organism evidence="18 19">
    <name type="scientific">Candidatus Profftia tarda</name>
    <dbReference type="NCBI Taxonomy" id="1177216"/>
    <lineage>
        <taxon>Bacteria</taxon>
        <taxon>Pseudomonadati</taxon>
        <taxon>Pseudomonadota</taxon>
        <taxon>Gammaproteobacteria</taxon>
        <taxon>Enterobacterales</taxon>
        <taxon>Enterobacteriaceae</taxon>
        <taxon>Candidatus Profftia</taxon>
    </lineage>
</organism>
<dbReference type="GO" id="GO:0005524">
    <property type="term" value="F:ATP binding"/>
    <property type="evidence" value="ECO:0007669"/>
    <property type="project" value="UniProtKB-KW"/>
</dbReference>
<dbReference type="PANTHER" id="PTHR11406:SF23">
    <property type="entry name" value="PHOSPHOGLYCERATE KINASE 1, CHLOROPLASTIC-RELATED"/>
    <property type="match status" value="1"/>
</dbReference>
<dbReference type="AlphaFoldDB" id="A0A8E4EYG8"/>
<evidence type="ECO:0000256" key="11">
    <source>
        <dbReference type="ARBA" id="ARBA00022777"/>
    </source>
</evidence>
<evidence type="ECO:0000256" key="8">
    <source>
        <dbReference type="ARBA" id="ARBA00022490"/>
    </source>
</evidence>
<comment type="subunit">
    <text evidence="5 14">Monomer.</text>
</comment>
<dbReference type="Pfam" id="PF00162">
    <property type="entry name" value="PGK"/>
    <property type="match status" value="1"/>
</dbReference>
<evidence type="ECO:0000256" key="17">
    <source>
        <dbReference type="RuleBase" id="RU000532"/>
    </source>
</evidence>
<feature type="binding site" evidence="14">
    <location>
        <position position="123"/>
    </location>
    <ligand>
        <name>substrate</name>
    </ligand>
</feature>
<dbReference type="EMBL" id="LR890047">
    <property type="protein sequence ID" value="CAD6510702.1"/>
    <property type="molecule type" value="Genomic_DNA"/>
</dbReference>
<evidence type="ECO:0000256" key="2">
    <source>
        <dbReference type="ARBA" id="ARBA00004496"/>
    </source>
</evidence>
<dbReference type="PROSITE" id="PS00111">
    <property type="entry name" value="PGLYCERATE_KINASE"/>
    <property type="match status" value="1"/>
</dbReference>
<dbReference type="InterPro" id="IPR036043">
    <property type="entry name" value="Phosphoglycerate_kinase_sf"/>
</dbReference>
<feature type="binding site" evidence="14">
    <location>
        <position position="46"/>
    </location>
    <ligand>
        <name>substrate</name>
    </ligand>
</feature>
<sequence length="399" mass="43010">MSVNPREAFKMSIINMKDLDLSGKRVLIRSDLNVPVKNRAVTSDARIRAALPTIKAALKQGALVMVTSHLGRPTEGQYSEEYSLLPVVNYLKEHLQLPVRLVIDYLNGVDLAKGELVILENVRFNKGETKNDEKLSKKYASLCDIYVMDAFGTAHRAHASTNGVGKFAPIACAGPLLSAELLTLGNLKHPIVAIVGGSKVSTKLNLLDSLSKIADKIIVGGGIANTFIAAKGYKVGRSLYESHMVEEAKRLLAAYDIPVPTDVRVATEFSETSIAIMKSVEDIKDDEQILDLGDISAYALSEILKNAKTILWNGPVGVFEFPNFCQGTKIVAEAIAASTAFSIAGGGDTLAAIDMFGIAEKISYISTGGGSLLEFIQGNKLPAVMMLEEQAKKINKKSR</sequence>
<evidence type="ECO:0000256" key="5">
    <source>
        <dbReference type="ARBA" id="ARBA00011245"/>
    </source>
</evidence>
<dbReference type="EC" id="2.7.2.3" evidence="6 14"/>
<keyword evidence="13 14" id="KW-0324">Glycolysis</keyword>
<evidence type="ECO:0000256" key="3">
    <source>
        <dbReference type="ARBA" id="ARBA00004838"/>
    </source>
</evidence>
<dbReference type="GO" id="GO:0043531">
    <property type="term" value="F:ADP binding"/>
    <property type="evidence" value="ECO:0007669"/>
    <property type="project" value="TreeGrafter"/>
</dbReference>
<reference evidence="18" key="1">
    <citation type="submission" date="2020-10" db="EMBL/GenBank/DDBJ databases">
        <authorList>
            <person name="Szabo G."/>
        </authorList>
    </citation>
    <scope>NUCLEOTIDE SEQUENCE</scope>
    <source>
        <strain evidence="18">PROFFT</strain>
    </source>
</reference>
<keyword evidence="19" id="KW-1185">Reference proteome</keyword>
<dbReference type="GO" id="GO:0005829">
    <property type="term" value="C:cytosol"/>
    <property type="evidence" value="ECO:0007669"/>
    <property type="project" value="TreeGrafter"/>
</dbReference>
<keyword evidence="9 14" id="KW-0808">Transferase</keyword>
<evidence type="ECO:0000256" key="6">
    <source>
        <dbReference type="ARBA" id="ARBA00013061"/>
    </source>
</evidence>
<evidence type="ECO:0000256" key="13">
    <source>
        <dbReference type="ARBA" id="ARBA00023152"/>
    </source>
</evidence>
<gene>
    <name evidence="14 18" type="primary">pgk</name>
    <name evidence="18" type="ORF">PROFFT_A_04020</name>
</gene>
<feature type="binding site" evidence="14 16">
    <location>
        <position position="320"/>
    </location>
    <ligand>
        <name>ATP</name>
        <dbReference type="ChEBI" id="CHEBI:30616"/>
    </ligand>
</feature>
<comment type="caution">
    <text evidence="14">Lacks conserved residue(s) required for the propagation of feature annotation.</text>
</comment>
<dbReference type="GO" id="GO:0006096">
    <property type="term" value="P:glycolytic process"/>
    <property type="evidence" value="ECO:0007669"/>
    <property type="project" value="UniProtKB-UniRule"/>
</dbReference>
<keyword evidence="10 14" id="KW-0547">Nucleotide-binding</keyword>
<dbReference type="PRINTS" id="PR00477">
    <property type="entry name" value="PHGLYCKINASE"/>
</dbReference>
<dbReference type="FunFam" id="3.40.50.1260:FF:000001">
    <property type="entry name" value="Phosphoglycerate kinase"/>
    <property type="match status" value="1"/>
</dbReference>
<feature type="binding site" evidence="14 16">
    <location>
        <begin position="346"/>
        <end position="349"/>
    </location>
    <ligand>
        <name>ATP</name>
        <dbReference type="ChEBI" id="CHEBI:30616"/>
    </ligand>
</feature>
<dbReference type="Proteomes" id="UP000683585">
    <property type="component" value="Chromosome"/>
</dbReference>
<comment type="similarity">
    <text evidence="4 14 17">Belongs to the phosphoglycerate kinase family.</text>
</comment>
<dbReference type="PIRSF" id="PIRSF000724">
    <property type="entry name" value="Pgk"/>
    <property type="match status" value="1"/>
</dbReference>
<comment type="pathway">
    <text evidence="3 14">Carbohydrate degradation; glycolysis; pyruvate from D-glyceraldehyde 3-phosphate: step 2/5.</text>
</comment>
<dbReference type="KEGG" id="ptf:PROFFT_A_04020"/>
<dbReference type="Gene3D" id="3.40.50.1260">
    <property type="entry name" value="Phosphoglycerate kinase, N-terminal domain"/>
    <property type="match status" value="2"/>
</dbReference>
<dbReference type="InterPro" id="IPR015824">
    <property type="entry name" value="Phosphoglycerate_kinase_N"/>
</dbReference>
<feature type="binding site" evidence="14 16">
    <location>
        <position position="203"/>
    </location>
    <ligand>
        <name>ATP</name>
        <dbReference type="ChEBI" id="CHEBI:30616"/>
    </ligand>
</feature>
<feature type="binding site" evidence="15">
    <location>
        <position position="156"/>
    </location>
    <ligand>
        <name>(2R)-3-phosphoglycerate</name>
        <dbReference type="ChEBI" id="CHEBI:58272"/>
    </ligand>
</feature>
<keyword evidence="8 14" id="KW-0963">Cytoplasm</keyword>
<protein>
    <recommendedName>
        <fullName evidence="7 14">Phosphoglycerate kinase</fullName>
        <ecNumber evidence="6 14">2.7.2.3</ecNumber>
    </recommendedName>
</protein>
<dbReference type="HAMAP" id="MF_00145">
    <property type="entry name" value="Phosphoglyc_kinase"/>
    <property type="match status" value="1"/>
</dbReference>
<comment type="subcellular location">
    <subcellularLocation>
        <location evidence="2 14">Cytoplasm</location>
    </subcellularLocation>
</comment>
<evidence type="ECO:0000313" key="19">
    <source>
        <dbReference type="Proteomes" id="UP000683585"/>
    </source>
</evidence>
<evidence type="ECO:0000256" key="16">
    <source>
        <dbReference type="PIRSR" id="PIRSR000724-2"/>
    </source>
</evidence>
<evidence type="ECO:0000256" key="1">
    <source>
        <dbReference type="ARBA" id="ARBA00000642"/>
    </source>
</evidence>
<evidence type="ECO:0000256" key="7">
    <source>
        <dbReference type="ARBA" id="ARBA00016471"/>
    </source>
</evidence>
<name>A0A8E4EYG8_9ENTR</name>
<feature type="binding site" evidence="15">
    <location>
        <position position="46"/>
    </location>
    <ligand>
        <name>(2R)-3-phosphoglycerate</name>
        <dbReference type="ChEBI" id="CHEBI:58272"/>
    </ligand>
</feature>
<comment type="catalytic activity">
    <reaction evidence="1 14 17">
        <text>(2R)-3-phosphoglycerate + ATP = (2R)-3-phospho-glyceroyl phosphate + ADP</text>
        <dbReference type="Rhea" id="RHEA:14801"/>
        <dbReference type="ChEBI" id="CHEBI:30616"/>
        <dbReference type="ChEBI" id="CHEBI:57604"/>
        <dbReference type="ChEBI" id="CHEBI:58272"/>
        <dbReference type="ChEBI" id="CHEBI:456216"/>
        <dbReference type="EC" id="2.7.2.3"/>
    </reaction>
</comment>
<evidence type="ECO:0000313" key="18">
    <source>
        <dbReference type="EMBL" id="CAD6510702.1"/>
    </source>
</evidence>
<dbReference type="FunFam" id="3.40.50.1260:FF:000002">
    <property type="entry name" value="Phosphoglycerate kinase"/>
    <property type="match status" value="1"/>
</dbReference>
<dbReference type="GO" id="GO:0004618">
    <property type="term" value="F:phosphoglycerate kinase activity"/>
    <property type="evidence" value="ECO:0007669"/>
    <property type="project" value="UniProtKB-UniRule"/>
</dbReference>
<evidence type="ECO:0000256" key="10">
    <source>
        <dbReference type="ARBA" id="ARBA00022741"/>
    </source>
</evidence>
<dbReference type="InterPro" id="IPR001576">
    <property type="entry name" value="Phosphoglycerate_kinase"/>
</dbReference>
<evidence type="ECO:0000256" key="4">
    <source>
        <dbReference type="ARBA" id="ARBA00008982"/>
    </source>
</evidence>
<dbReference type="GO" id="GO:0006094">
    <property type="term" value="P:gluconeogenesis"/>
    <property type="evidence" value="ECO:0007669"/>
    <property type="project" value="TreeGrafter"/>
</dbReference>
<evidence type="ECO:0000256" key="9">
    <source>
        <dbReference type="ARBA" id="ARBA00022679"/>
    </source>
</evidence>
<dbReference type="UniPathway" id="UPA00109">
    <property type="reaction ID" value="UER00185"/>
</dbReference>
<feature type="binding site" evidence="15">
    <location>
        <position position="123"/>
    </location>
    <ligand>
        <name>(2R)-3-phosphoglycerate</name>
        <dbReference type="ChEBI" id="CHEBI:58272"/>
    </ligand>
</feature>
<accession>A0A8E4EYG8</accession>
<dbReference type="SUPFAM" id="SSF53748">
    <property type="entry name" value="Phosphoglycerate kinase"/>
    <property type="match status" value="1"/>
</dbReference>
<dbReference type="PANTHER" id="PTHR11406">
    <property type="entry name" value="PHOSPHOGLYCERATE KINASE"/>
    <property type="match status" value="1"/>
</dbReference>